<dbReference type="InterPro" id="IPR014016">
    <property type="entry name" value="UvrD-like_ATP-bd"/>
</dbReference>
<dbReference type="PROSITE" id="PS51198">
    <property type="entry name" value="UVRD_HELICASE_ATP_BIND"/>
    <property type="match status" value="1"/>
</dbReference>
<accession>A0ABP7S263</accession>
<dbReference type="RefSeq" id="WP_344874745.1">
    <property type="nucleotide sequence ID" value="NZ_BAABAL010000008.1"/>
</dbReference>
<evidence type="ECO:0000256" key="5">
    <source>
        <dbReference type="PROSITE-ProRule" id="PRU00560"/>
    </source>
</evidence>
<reference evidence="8" key="1">
    <citation type="journal article" date="2019" name="Int. J. Syst. Evol. Microbiol.">
        <title>The Global Catalogue of Microorganisms (GCM) 10K type strain sequencing project: providing services to taxonomists for standard genome sequencing and annotation.</title>
        <authorList>
            <consortium name="The Broad Institute Genomics Platform"/>
            <consortium name="The Broad Institute Genome Sequencing Center for Infectious Disease"/>
            <person name="Wu L."/>
            <person name="Ma J."/>
        </authorList>
    </citation>
    <scope>NUCLEOTIDE SEQUENCE [LARGE SCALE GENOMIC DNA]</scope>
    <source>
        <strain evidence="8">JCM 17342</strain>
    </source>
</reference>
<evidence type="ECO:0000256" key="1">
    <source>
        <dbReference type="ARBA" id="ARBA00022741"/>
    </source>
</evidence>
<dbReference type="PANTHER" id="PTHR11070">
    <property type="entry name" value="UVRD / RECB / PCRA DNA HELICASE FAMILY MEMBER"/>
    <property type="match status" value="1"/>
</dbReference>
<dbReference type="InterPro" id="IPR013986">
    <property type="entry name" value="DExx_box_DNA_helicase_dom_sf"/>
</dbReference>
<keyword evidence="1 5" id="KW-0547">Nucleotide-binding</keyword>
<name>A0ABP7S263_9PSEU</name>
<evidence type="ECO:0000256" key="3">
    <source>
        <dbReference type="ARBA" id="ARBA00022806"/>
    </source>
</evidence>
<dbReference type="InterPro" id="IPR000212">
    <property type="entry name" value="DNA_helicase_UvrD/REP"/>
</dbReference>
<feature type="binding site" evidence="5">
    <location>
        <begin position="227"/>
        <end position="234"/>
    </location>
    <ligand>
        <name>ATP</name>
        <dbReference type="ChEBI" id="CHEBI:30616"/>
    </ligand>
</feature>
<evidence type="ECO:0000256" key="4">
    <source>
        <dbReference type="ARBA" id="ARBA00022840"/>
    </source>
</evidence>
<sequence>MALTNQARRQVEREAGAVLTSALPGLRPEARQIFVALLAKTAEGWRLFVRRDSARTGADAFLVGHNGVSAIVVSETAPAGEAVVRHAEGRCSGIRGPGAQALSPSSVHFVLVKPGGSASDKSNGAFRCLTAATLQKLFQRDLAHLTKRQVEAIADQLGTRLTGYEEMRVDAPESAPEQAGLLDAADLEEDHLTNAQEGTFESWRTFLHPHQQAVATRNYNGPARISGPAGTGKTVVALHRLRYLARRSTGPLLFTTFVRSLPPVHRNTFRRLAPELSERVEFVHQHAWAREFLNQRNVVVNLDRRSVSNARSSAWVEHRDSLAPLNPNPHYWNDEISRVIKGRGLTTFAEYAKVDRPGRVLRLHPSQKQLVWQFFETYQQKLADKGLHDYADVIELALAELRREPLVKPYAAVVVDEVQDITLSGLRMLNALAGEGQNRLLLVGDGQQQVYAGGWRLSDAGIAIQGRGEVLKVNYRNRDKVLSFAQGFDAKNHVDDLDGAAGVALRDAECANPGGTTRSWKGPEKEFADELLKVIRELPVPLGNAAVIVFQHNALERCKELLRRAKIAYQDLESYNGEHNDKLKIGTVLRAKGVEFQAVLAVHFAQSTVDDEELQGRQHLVAATRARDHLWWGVVRAQTSGGVRP</sequence>
<dbReference type="SUPFAM" id="SSF52540">
    <property type="entry name" value="P-loop containing nucleoside triphosphate hydrolases"/>
    <property type="match status" value="1"/>
</dbReference>
<evidence type="ECO:0000259" key="6">
    <source>
        <dbReference type="PROSITE" id="PS51198"/>
    </source>
</evidence>
<keyword evidence="3 5" id="KW-0347">Helicase</keyword>
<dbReference type="Gene3D" id="1.10.10.160">
    <property type="match status" value="1"/>
</dbReference>
<evidence type="ECO:0000313" key="7">
    <source>
        <dbReference type="EMBL" id="GAA4005419.1"/>
    </source>
</evidence>
<dbReference type="Proteomes" id="UP001501747">
    <property type="component" value="Unassembled WGS sequence"/>
</dbReference>
<dbReference type="PANTHER" id="PTHR11070:SF45">
    <property type="entry name" value="DNA 3'-5' HELICASE"/>
    <property type="match status" value="1"/>
</dbReference>
<dbReference type="InterPro" id="IPR027417">
    <property type="entry name" value="P-loop_NTPase"/>
</dbReference>
<dbReference type="EMBL" id="BAABAL010000008">
    <property type="protein sequence ID" value="GAA4005419.1"/>
    <property type="molecule type" value="Genomic_DNA"/>
</dbReference>
<feature type="domain" description="UvrD-like helicase ATP-binding" evidence="6">
    <location>
        <begin position="206"/>
        <end position="491"/>
    </location>
</feature>
<dbReference type="Gene3D" id="3.40.50.300">
    <property type="entry name" value="P-loop containing nucleotide triphosphate hydrolases"/>
    <property type="match status" value="2"/>
</dbReference>
<dbReference type="Pfam" id="PF00580">
    <property type="entry name" value="UvrD-helicase"/>
    <property type="match status" value="1"/>
</dbReference>
<proteinExistence type="predicted"/>
<evidence type="ECO:0000256" key="2">
    <source>
        <dbReference type="ARBA" id="ARBA00022801"/>
    </source>
</evidence>
<keyword evidence="4 5" id="KW-0067">ATP-binding</keyword>
<keyword evidence="2 5" id="KW-0378">Hydrolase</keyword>
<evidence type="ECO:0000313" key="8">
    <source>
        <dbReference type="Proteomes" id="UP001501747"/>
    </source>
</evidence>
<protein>
    <submittedName>
        <fullName evidence="7">UvrD-helicase domain-containing protein</fullName>
    </submittedName>
</protein>
<keyword evidence="8" id="KW-1185">Reference proteome</keyword>
<gene>
    <name evidence="7" type="ORF">GCM10022247_28470</name>
</gene>
<organism evidence="7 8">
    <name type="scientific">Allokutzneria multivorans</name>
    <dbReference type="NCBI Taxonomy" id="1142134"/>
    <lineage>
        <taxon>Bacteria</taxon>
        <taxon>Bacillati</taxon>
        <taxon>Actinomycetota</taxon>
        <taxon>Actinomycetes</taxon>
        <taxon>Pseudonocardiales</taxon>
        <taxon>Pseudonocardiaceae</taxon>
        <taxon>Allokutzneria</taxon>
    </lineage>
</organism>
<comment type="caution">
    <text evidence="7">The sequence shown here is derived from an EMBL/GenBank/DDBJ whole genome shotgun (WGS) entry which is preliminary data.</text>
</comment>